<organism evidence="2">
    <name type="scientific">mine drainage metagenome</name>
    <dbReference type="NCBI Taxonomy" id="410659"/>
    <lineage>
        <taxon>unclassified sequences</taxon>
        <taxon>metagenomes</taxon>
        <taxon>ecological metagenomes</taxon>
    </lineage>
</organism>
<sequence>MIPPVRRTWAPVGQTPIVRHYYRRDRISVIGGLSVSPKRRRLGLYFRMHAKNISQEEVYDFLWHLLRHLRGHVIVVWDNASIHDRKSLTDLLRKYPRLHLEYLPAYAPQLNPVEAAWHAAKLPLANGRPEDIYDLGRALLSSLHKTGGSQATLRGCVLQSELPPFLHRTLHYL</sequence>
<evidence type="ECO:0000313" key="2">
    <source>
        <dbReference type="EMBL" id="EQD27155.1"/>
    </source>
</evidence>
<feature type="domain" description="Tc1-like transposase DDE" evidence="1">
    <location>
        <begin position="5"/>
        <end position="126"/>
    </location>
</feature>
<dbReference type="EMBL" id="AUZZ01011158">
    <property type="protein sequence ID" value="EQD27155.1"/>
    <property type="molecule type" value="Genomic_DNA"/>
</dbReference>
<accession>T0ZBE1</accession>
<dbReference type="InterPro" id="IPR036397">
    <property type="entry name" value="RNaseH_sf"/>
</dbReference>
<name>T0ZBE1_9ZZZZ</name>
<dbReference type="Pfam" id="PF13358">
    <property type="entry name" value="DDE_3"/>
    <property type="match status" value="1"/>
</dbReference>
<protein>
    <submittedName>
        <fullName evidence="2">Transposase</fullName>
    </submittedName>
</protein>
<reference evidence="2" key="1">
    <citation type="submission" date="2013-08" db="EMBL/GenBank/DDBJ databases">
        <authorList>
            <person name="Mendez C."/>
            <person name="Richter M."/>
            <person name="Ferrer M."/>
            <person name="Sanchez J."/>
        </authorList>
    </citation>
    <scope>NUCLEOTIDE SEQUENCE</scope>
</reference>
<dbReference type="GO" id="GO:0003676">
    <property type="term" value="F:nucleic acid binding"/>
    <property type="evidence" value="ECO:0007669"/>
    <property type="project" value="InterPro"/>
</dbReference>
<dbReference type="InterPro" id="IPR038717">
    <property type="entry name" value="Tc1-like_DDE_dom"/>
</dbReference>
<gene>
    <name evidence="2" type="ORF">B2A_15333</name>
</gene>
<evidence type="ECO:0000259" key="1">
    <source>
        <dbReference type="Pfam" id="PF13358"/>
    </source>
</evidence>
<comment type="caution">
    <text evidence="2">The sequence shown here is derived from an EMBL/GenBank/DDBJ whole genome shotgun (WGS) entry which is preliminary data.</text>
</comment>
<dbReference type="AlphaFoldDB" id="T0ZBE1"/>
<proteinExistence type="predicted"/>
<reference evidence="2" key="2">
    <citation type="journal article" date="2014" name="ISME J.">
        <title>Microbial stratification in low pH oxic and suboxic macroscopic growths along an acid mine drainage.</title>
        <authorList>
            <person name="Mendez-Garcia C."/>
            <person name="Mesa V."/>
            <person name="Sprenger R.R."/>
            <person name="Richter M."/>
            <person name="Diez M.S."/>
            <person name="Solano J."/>
            <person name="Bargiela R."/>
            <person name="Golyshina O.V."/>
            <person name="Manteca A."/>
            <person name="Ramos J.L."/>
            <person name="Gallego J.R."/>
            <person name="Llorente I."/>
            <person name="Martins Dos Santos V.A."/>
            <person name="Jensen O.N."/>
            <person name="Pelaez A.I."/>
            <person name="Sanchez J."/>
            <person name="Ferrer M."/>
        </authorList>
    </citation>
    <scope>NUCLEOTIDE SEQUENCE</scope>
</reference>
<dbReference type="Gene3D" id="3.30.420.10">
    <property type="entry name" value="Ribonuclease H-like superfamily/Ribonuclease H"/>
    <property type="match status" value="1"/>
</dbReference>